<evidence type="ECO:0000256" key="1">
    <source>
        <dbReference type="ARBA" id="ARBA00022741"/>
    </source>
</evidence>
<evidence type="ECO:0000256" key="2">
    <source>
        <dbReference type="ARBA" id="ARBA00022801"/>
    </source>
</evidence>
<keyword evidence="3 9" id="KW-0347">Helicase</keyword>
<dbReference type="GO" id="GO:0005524">
    <property type="term" value="F:ATP binding"/>
    <property type="evidence" value="ECO:0007669"/>
    <property type="project" value="UniProtKB-UniRule"/>
</dbReference>
<proteinExistence type="predicted"/>
<evidence type="ECO:0000256" key="5">
    <source>
        <dbReference type="ARBA" id="ARBA00023235"/>
    </source>
</evidence>
<dbReference type="PROSITE" id="PS51198">
    <property type="entry name" value="UVRD_HELICASE_ATP_BIND"/>
    <property type="match status" value="1"/>
</dbReference>
<dbReference type="InterPro" id="IPR014017">
    <property type="entry name" value="DNA_helicase_UvrD-like_C"/>
</dbReference>
<dbReference type="GO" id="GO:0003677">
    <property type="term" value="F:DNA binding"/>
    <property type="evidence" value="ECO:0007669"/>
    <property type="project" value="InterPro"/>
</dbReference>
<dbReference type="EC" id="5.6.2.4" evidence="7"/>
<dbReference type="Gene3D" id="3.40.50.300">
    <property type="entry name" value="P-loop containing nucleotide triphosphate hydrolases"/>
    <property type="match status" value="4"/>
</dbReference>
<reference evidence="12" key="1">
    <citation type="journal article" date="2020" name="mSystems">
        <title>Genome- and Community-Level Interaction Insights into Carbon Utilization and Element Cycling Functions of Hydrothermarchaeota in Hydrothermal Sediment.</title>
        <authorList>
            <person name="Zhou Z."/>
            <person name="Liu Y."/>
            <person name="Xu W."/>
            <person name="Pan J."/>
            <person name="Luo Z.H."/>
            <person name="Li M."/>
        </authorList>
    </citation>
    <scope>NUCLEOTIDE SEQUENCE [LARGE SCALE GENOMIC DNA]</scope>
    <source>
        <strain evidence="12">HyVt-102</strain>
    </source>
</reference>
<gene>
    <name evidence="12" type="ORF">ENF18_08910</name>
</gene>
<dbReference type="SUPFAM" id="SSF52540">
    <property type="entry name" value="P-loop containing nucleoside triphosphate hydrolases"/>
    <property type="match status" value="1"/>
</dbReference>
<keyword evidence="2 9" id="KW-0378">Hydrolase</keyword>
<feature type="binding site" evidence="9">
    <location>
        <begin position="11"/>
        <end position="18"/>
    </location>
    <ligand>
        <name>ATP</name>
        <dbReference type="ChEBI" id="CHEBI:30616"/>
    </ligand>
</feature>
<name>A0A7C0VBV4_UNCW3</name>
<protein>
    <recommendedName>
        <fullName evidence="7">DNA 3'-5' helicase</fullName>
        <ecNumber evidence="7">5.6.2.4</ecNumber>
    </recommendedName>
</protein>
<evidence type="ECO:0000259" key="11">
    <source>
        <dbReference type="PROSITE" id="PS51217"/>
    </source>
</evidence>
<evidence type="ECO:0000256" key="7">
    <source>
        <dbReference type="ARBA" id="ARBA00034808"/>
    </source>
</evidence>
<evidence type="ECO:0000256" key="9">
    <source>
        <dbReference type="PROSITE-ProRule" id="PRU00560"/>
    </source>
</evidence>
<dbReference type="InterPro" id="IPR014016">
    <property type="entry name" value="UvrD-like_ATP-bd"/>
</dbReference>
<dbReference type="EMBL" id="DQWE01000411">
    <property type="protein sequence ID" value="HDI83892.1"/>
    <property type="molecule type" value="Genomic_DNA"/>
</dbReference>
<dbReference type="GO" id="GO:0005829">
    <property type="term" value="C:cytosol"/>
    <property type="evidence" value="ECO:0007669"/>
    <property type="project" value="TreeGrafter"/>
</dbReference>
<evidence type="ECO:0000259" key="10">
    <source>
        <dbReference type="PROSITE" id="PS51198"/>
    </source>
</evidence>
<dbReference type="AlphaFoldDB" id="A0A7C0VBV4"/>
<dbReference type="Pfam" id="PF00580">
    <property type="entry name" value="UvrD-helicase"/>
    <property type="match status" value="1"/>
</dbReference>
<dbReference type="GO" id="GO:0043138">
    <property type="term" value="F:3'-5' DNA helicase activity"/>
    <property type="evidence" value="ECO:0007669"/>
    <property type="project" value="UniProtKB-EC"/>
</dbReference>
<comment type="catalytic activity">
    <reaction evidence="8">
        <text>ATP + H2O = ADP + phosphate + H(+)</text>
        <dbReference type="Rhea" id="RHEA:13065"/>
        <dbReference type="ChEBI" id="CHEBI:15377"/>
        <dbReference type="ChEBI" id="CHEBI:15378"/>
        <dbReference type="ChEBI" id="CHEBI:30616"/>
        <dbReference type="ChEBI" id="CHEBI:43474"/>
        <dbReference type="ChEBI" id="CHEBI:456216"/>
        <dbReference type="EC" id="5.6.2.4"/>
    </reaction>
</comment>
<evidence type="ECO:0000256" key="6">
    <source>
        <dbReference type="ARBA" id="ARBA00034617"/>
    </source>
</evidence>
<dbReference type="InterPro" id="IPR027417">
    <property type="entry name" value="P-loop_NTPase"/>
</dbReference>
<evidence type="ECO:0000313" key="12">
    <source>
        <dbReference type="EMBL" id="HDI83892.1"/>
    </source>
</evidence>
<comment type="caution">
    <text evidence="12">The sequence shown here is derived from an EMBL/GenBank/DDBJ whole genome shotgun (WGS) entry which is preliminary data.</text>
</comment>
<evidence type="ECO:0000256" key="3">
    <source>
        <dbReference type="ARBA" id="ARBA00022806"/>
    </source>
</evidence>
<feature type="domain" description="UvrD-like helicase C-terminal" evidence="11">
    <location>
        <begin position="367"/>
        <end position="633"/>
    </location>
</feature>
<sequence length="847" mass="98903">MDKQAIIRILASAGGGKTYALSQRYISLLKSNPDLLPHILGITFTNKAANEMKERILSLLKEEALKGSRESGLIVERILDNFSDFSIKTIDSFMNSILKSFALELHIPPDAEIVVDEEYYKKLAYEKLIRRIEEREDIRELFMNMIDFLTGHEISSSWKPWEYPEEHLRYLLNQVNSRGIDVVEPEYNEPSQENIKNLSEDELTRFKEYKFATYLARLFHHYQDELKNVKEELRIILISELAREIYRVVHSETSIPFIYYKLGEKFLHYLIDEFQDTNILQWINILPLIENALSQGGSLFYVGDPKQAIYQWRGGEVELFDMAYEEFEFVGNNRISKNLNKNYRSKKTILDFVLNIFSLDKIKSIVGEEHFENLESFYDEEKILQVPGKEELETGGYVRVDVFPDTRQRKADTFIKDAVVSRVKDILKRWKRRDVAILVRDNREGTTIVEWLNSEGIPVLSAESLHIGKNQIVREIISFLRFLNSPVDDTSFLLFITGRIFTTIVIDRDTILEWAMNRMDGIPLYIQFREDFTELWEEFINPVFILEGYVPAYEIVSELISLYGLYSKEEFSEDIAFIETLLDTIHKLEKTEGNSITAILDWWDRTAEEKTPSITLPENIDAVQVLTVHKAKGLEFPVVFIPYTVHTSPGRMDKLISVDTEKGKGFIRNTSKTRKMDSDAEEGFRQYLSKAIFSEINLFYVATTRAREELHIFYHTGDISRSPKYILNKLWSYILLASLGGEDFESGTPLRGGKGEELPFIKPVRTHGGEELKAKILLRKQKWEKTYPEPEVTGILFHRIMELSDKFQRDEIMMNLEIVLRESLPEKIRVIYRKKLIELIDRFLDIE</sequence>
<dbReference type="PANTHER" id="PTHR11070">
    <property type="entry name" value="UVRD / RECB / PCRA DNA HELICASE FAMILY MEMBER"/>
    <property type="match status" value="1"/>
</dbReference>
<feature type="non-terminal residue" evidence="12">
    <location>
        <position position="847"/>
    </location>
</feature>
<dbReference type="PROSITE" id="PS51217">
    <property type="entry name" value="UVRD_HELICASE_CTER"/>
    <property type="match status" value="1"/>
</dbReference>
<evidence type="ECO:0000256" key="8">
    <source>
        <dbReference type="ARBA" id="ARBA00048988"/>
    </source>
</evidence>
<organism evidence="12">
    <name type="scientific">candidate division WOR-3 bacterium</name>
    <dbReference type="NCBI Taxonomy" id="2052148"/>
    <lineage>
        <taxon>Bacteria</taxon>
        <taxon>Bacteria division WOR-3</taxon>
    </lineage>
</organism>
<dbReference type="Proteomes" id="UP000885847">
    <property type="component" value="Unassembled WGS sequence"/>
</dbReference>
<keyword evidence="1 9" id="KW-0547">Nucleotide-binding</keyword>
<keyword evidence="4 9" id="KW-0067">ATP-binding</keyword>
<feature type="domain" description="UvrD-like helicase ATP-binding" evidence="10">
    <location>
        <begin position="1"/>
        <end position="346"/>
    </location>
</feature>
<dbReference type="GO" id="GO:0016787">
    <property type="term" value="F:hydrolase activity"/>
    <property type="evidence" value="ECO:0007669"/>
    <property type="project" value="UniProtKB-UniRule"/>
</dbReference>
<keyword evidence="5" id="KW-0413">Isomerase</keyword>
<dbReference type="GO" id="GO:0000725">
    <property type="term" value="P:recombinational repair"/>
    <property type="evidence" value="ECO:0007669"/>
    <property type="project" value="TreeGrafter"/>
</dbReference>
<dbReference type="GO" id="GO:0033202">
    <property type="term" value="C:DNA helicase complex"/>
    <property type="evidence" value="ECO:0007669"/>
    <property type="project" value="TreeGrafter"/>
</dbReference>
<dbReference type="InterPro" id="IPR000212">
    <property type="entry name" value="DNA_helicase_UvrD/REP"/>
</dbReference>
<comment type="catalytic activity">
    <reaction evidence="6">
        <text>Couples ATP hydrolysis with the unwinding of duplex DNA by translocating in the 3'-5' direction.</text>
        <dbReference type="EC" id="5.6.2.4"/>
    </reaction>
</comment>
<evidence type="ECO:0000256" key="4">
    <source>
        <dbReference type="ARBA" id="ARBA00022840"/>
    </source>
</evidence>
<accession>A0A7C0VBV4</accession>
<dbReference type="PANTHER" id="PTHR11070:SF2">
    <property type="entry name" value="ATP-DEPENDENT DNA HELICASE SRS2"/>
    <property type="match status" value="1"/>
</dbReference>
<dbReference type="Pfam" id="PF13361">
    <property type="entry name" value="UvrD_C"/>
    <property type="match status" value="1"/>
</dbReference>